<dbReference type="InterPro" id="IPR010359">
    <property type="entry name" value="IrrE_HExxH"/>
</dbReference>
<evidence type="ECO:0000313" key="3">
    <source>
        <dbReference type="EMBL" id="RAH96305.1"/>
    </source>
</evidence>
<dbReference type="Pfam" id="PF06114">
    <property type="entry name" value="Peptidase_M78"/>
    <property type="match status" value="1"/>
</dbReference>
<dbReference type="Gene3D" id="1.10.10.2910">
    <property type="match status" value="1"/>
</dbReference>
<evidence type="ECO:0000256" key="1">
    <source>
        <dbReference type="SAM" id="MobiDB-lite"/>
    </source>
</evidence>
<dbReference type="EMBL" id="QHHQ01000014">
    <property type="protein sequence ID" value="RAH96305.1"/>
    <property type="molecule type" value="Genomic_DNA"/>
</dbReference>
<gene>
    <name evidence="3" type="ORF">DLJ53_32600</name>
</gene>
<evidence type="ECO:0000259" key="2">
    <source>
        <dbReference type="Pfam" id="PF06114"/>
    </source>
</evidence>
<comment type="caution">
    <text evidence="3">The sequence shown here is derived from an EMBL/GenBank/DDBJ whole genome shotgun (WGS) entry which is preliminary data.</text>
</comment>
<dbReference type="Proteomes" id="UP000249590">
    <property type="component" value="Unassembled WGS sequence"/>
</dbReference>
<dbReference type="GO" id="GO:0006355">
    <property type="term" value="P:regulation of DNA-templated transcription"/>
    <property type="evidence" value="ECO:0007669"/>
    <property type="project" value="InterPro"/>
</dbReference>
<evidence type="ECO:0000313" key="4">
    <source>
        <dbReference type="Proteomes" id="UP000249590"/>
    </source>
</evidence>
<feature type="region of interest" description="Disordered" evidence="1">
    <location>
        <begin position="1"/>
        <end position="28"/>
    </location>
</feature>
<sequence>MPPPSMQRIRFGGGSGSREAVSDQLSRSESACTAMTAVPIWSYPGQISRIRRRSRDVPFRDHSRARRADEGDWLDTSPTAPDGRNTSRRGCCVRRRVESAVLRTDRGRPAAFSARAEQRMPPRHPVGADACRRCRVQRRARHGVDREGWSDRPNTCGDAPVKLVPIRSTRDNERALERMRELIDSSDPAAQDELEVLSVLTERWESDRAAVPPPTPLEAIQFRMAQGGLKPRDLEPYIGSRSRVSEVLSGARPLSIDMIRALHHHLGIPAASLIGLEVETRNEPPAPSKAAMKKLRSLGVMGHAETFSHYLERSFAGAPSAALLRKTRTARTNAKTDQSALAAWCGAVLLQARAVTLSPRTMELNPQSARTLASLSTQSNGPVEARHLLARMGVILVVIDHLPGTYLDGAALRRQDGTPVVALTLRHDRVDNFWFTLLHECAHAFLHLGGNRPIIVDDLEVAGEDDMEAEADRFASDALIPPEVWTRANRPDLTPRNVLAIAERANVHPAIIAGRWQREYSDYRRFSRMLGRGEVRRLFAASA</sequence>
<feature type="region of interest" description="Disordered" evidence="1">
    <location>
        <begin position="54"/>
        <end position="89"/>
    </location>
</feature>
<proteinExistence type="predicted"/>
<dbReference type="GO" id="GO:0001046">
    <property type="term" value="F:core promoter sequence-specific DNA binding"/>
    <property type="evidence" value="ECO:0007669"/>
    <property type="project" value="TreeGrafter"/>
</dbReference>
<accession>A0A8B2NJX9</accession>
<reference evidence="3 4" key="1">
    <citation type="submission" date="2018-05" db="EMBL/GenBank/DDBJ databases">
        <title>Acuticoccus sediminis sp. nov., isolated from deep-sea sediment of Indian Ocean.</title>
        <authorList>
            <person name="Liu X."/>
            <person name="Lai Q."/>
            <person name="Du Y."/>
            <person name="Sun F."/>
            <person name="Zhang X."/>
            <person name="Wang S."/>
            <person name="Shao Z."/>
        </authorList>
    </citation>
    <scope>NUCLEOTIDE SEQUENCE [LARGE SCALE GENOMIC DNA]</scope>
    <source>
        <strain evidence="3 4">PTG4-2</strain>
    </source>
</reference>
<name>A0A8B2NJX9_9HYPH</name>
<feature type="compositionally biased region" description="Basic and acidic residues" evidence="1">
    <location>
        <begin position="55"/>
        <end position="70"/>
    </location>
</feature>
<keyword evidence="4" id="KW-1185">Reference proteome</keyword>
<organism evidence="3 4">
    <name type="scientific">Acuticoccus sediminis</name>
    <dbReference type="NCBI Taxonomy" id="2184697"/>
    <lineage>
        <taxon>Bacteria</taxon>
        <taxon>Pseudomonadati</taxon>
        <taxon>Pseudomonadota</taxon>
        <taxon>Alphaproteobacteria</taxon>
        <taxon>Hyphomicrobiales</taxon>
        <taxon>Amorphaceae</taxon>
        <taxon>Acuticoccus</taxon>
    </lineage>
</organism>
<dbReference type="InterPro" id="IPR039060">
    <property type="entry name" value="Antitox_HigA"/>
</dbReference>
<protein>
    <recommendedName>
        <fullName evidence="2">IrrE N-terminal-like domain-containing protein</fullName>
    </recommendedName>
</protein>
<dbReference type="PANTHER" id="PTHR40455">
    <property type="entry name" value="ANTITOXIN HIGA"/>
    <property type="match status" value="1"/>
</dbReference>
<dbReference type="PANTHER" id="PTHR40455:SF1">
    <property type="entry name" value="ANTITOXIN HIGA"/>
    <property type="match status" value="1"/>
</dbReference>
<dbReference type="AlphaFoldDB" id="A0A8B2NJX9"/>
<feature type="domain" description="IrrE N-terminal-like" evidence="2">
    <location>
        <begin position="408"/>
        <end position="515"/>
    </location>
</feature>